<name>A0A318S3U8_9DEIO</name>
<comment type="caution">
    <text evidence="1">The sequence shown here is derived from an EMBL/GenBank/DDBJ whole genome shotgun (WGS) entry which is preliminary data.</text>
</comment>
<protein>
    <submittedName>
        <fullName evidence="1">Uncharacterized protein</fullName>
    </submittedName>
</protein>
<sequence length="94" mass="10257">MPTRELDVQVRRSVEAKLPELGERLLNGGNVDMEDLEIVSRVKGNGVINVEVRAKSSESRPHSTATATFELKPTISNGQVTYLGTNVEYETGGI</sequence>
<proteinExistence type="predicted"/>
<dbReference type="RefSeq" id="WP_110888692.1">
    <property type="nucleotide sequence ID" value="NZ_QJSX01000023.1"/>
</dbReference>
<accession>A0A318S3U8</accession>
<keyword evidence="2" id="KW-1185">Reference proteome</keyword>
<dbReference type="Proteomes" id="UP000248326">
    <property type="component" value="Unassembled WGS sequence"/>
</dbReference>
<organism evidence="1 2">
    <name type="scientific">Deinococcus yavapaiensis KR-236</name>
    <dbReference type="NCBI Taxonomy" id="694435"/>
    <lineage>
        <taxon>Bacteria</taxon>
        <taxon>Thermotogati</taxon>
        <taxon>Deinococcota</taxon>
        <taxon>Deinococci</taxon>
        <taxon>Deinococcales</taxon>
        <taxon>Deinococcaceae</taxon>
        <taxon>Deinococcus</taxon>
    </lineage>
</organism>
<evidence type="ECO:0000313" key="1">
    <source>
        <dbReference type="EMBL" id="PYE49445.1"/>
    </source>
</evidence>
<evidence type="ECO:0000313" key="2">
    <source>
        <dbReference type="Proteomes" id="UP000248326"/>
    </source>
</evidence>
<reference evidence="1 2" key="1">
    <citation type="submission" date="2018-06" db="EMBL/GenBank/DDBJ databases">
        <title>Genomic Encyclopedia of Type Strains, Phase IV (KMG-IV): sequencing the most valuable type-strain genomes for metagenomic binning, comparative biology and taxonomic classification.</title>
        <authorList>
            <person name="Goeker M."/>
        </authorList>
    </citation>
    <scope>NUCLEOTIDE SEQUENCE [LARGE SCALE GENOMIC DNA]</scope>
    <source>
        <strain evidence="1 2">DSM 18048</strain>
    </source>
</reference>
<gene>
    <name evidence="1" type="ORF">DES52_12339</name>
</gene>
<dbReference type="EMBL" id="QJSX01000023">
    <property type="protein sequence ID" value="PYE49445.1"/>
    <property type="molecule type" value="Genomic_DNA"/>
</dbReference>
<dbReference type="AlphaFoldDB" id="A0A318S3U8"/>